<accession>A0AAE0FFV3</accession>
<proteinExistence type="predicted"/>
<reference evidence="2 3" key="1">
    <citation type="journal article" date="2015" name="Genome Biol. Evol.">
        <title>Comparative Genomics of a Bacterivorous Green Alga Reveals Evolutionary Causalities and Consequences of Phago-Mixotrophic Mode of Nutrition.</title>
        <authorList>
            <person name="Burns J.A."/>
            <person name="Paasch A."/>
            <person name="Narechania A."/>
            <person name="Kim E."/>
        </authorList>
    </citation>
    <scope>NUCLEOTIDE SEQUENCE [LARGE SCALE GENOMIC DNA]</scope>
    <source>
        <strain evidence="2 3">PLY_AMNH</strain>
    </source>
</reference>
<evidence type="ECO:0000256" key="1">
    <source>
        <dbReference type="SAM" id="MobiDB-lite"/>
    </source>
</evidence>
<gene>
    <name evidence="2" type="ORF">CYMTET_31914</name>
</gene>
<dbReference type="AlphaFoldDB" id="A0AAE0FFV3"/>
<feature type="region of interest" description="Disordered" evidence="1">
    <location>
        <begin position="185"/>
        <end position="205"/>
    </location>
</feature>
<dbReference type="EMBL" id="LGRX02019017">
    <property type="protein sequence ID" value="KAK3259072.1"/>
    <property type="molecule type" value="Genomic_DNA"/>
</dbReference>
<evidence type="ECO:0000313" key="3">
    <source>
        <dbReference type="Proteomes" id="UP001190700"/>
    </source>
</evidence>
<organism evidence="2 3">
    <name type="scientific">Cymbomonas tetramitiformis</name>
    <dbReference type="NCBI Taxonomy" id="36881"/>
    <lineage>
        <taxon>Eukaryota</taxon>
        <taxon>Viridiplantae</taxon>
        <taxon>Chlorophyta</taxon>
        <taxon>Pyramimonadophyceae</taxon>
        <taxon>Pyramimonadales</taxon>
        <taxon>Pyramimonadaceae</taxon>
        <taxon>Cymbomonas</taxon>
    </lineage>
</organism>
<feature type="compositionally biased region" description="Gly residues" evidence="1">
    <location>
        <begin position="190"/>
        <end position="205"/>
    </location>
</feature>
<comment type="caution">
    <text evidence="2">The sequence shown here is derived from an EMBL/GenBank/DDBJ whole genome shotgun (WGS) entry which is preliminary data.</text>
</comment>
<keyword evidence="3" id="KW-1185">Reference proteome</keyword>
<evidence type="ECO:0000313" key="2">
    <source>
        <dbReference type="EMBL" id="KAK3259072.1"/>
    </source>
</evidence>
<name>A0AAE0FFV3_9CHLO</name>
<sequence>MWSDSDDVLLEGAAVGGLDIRPPLLDNEMGDTVIVDATLVRLLSLALVFHKTDATGNIEVAEEMVREEVGTEGMGTISYKELDTKEHVIFPNSSKDAKINTELGDEDRNDEKFSGVLEADEGKYTAEETLALPLAMLLIDTSEEATPAAEAICMLKSALNDVLKLESVNADIDRAENVMVEETPITVTTPGGGHGDGGGDGRGGGYGGGGECGGLGAGGGLVVVEGLEEVGLVEAGWVVEDLVVVGLVVVGRVKVEVGGGVGGEGAGAGRGRVVGKGVVEQSI</sequence>
<protein>
    <submittedName>
        <fullName evidence="2">Uncharacterized protein</fullName>
    </submittedName>
</protein>
<dbReference type="Proteomes" id="UP001190700">
    <property type="component" value="Unassembled WGS sequence"/>
</dbReference>